<name>A0AAD8H7L9_9APIA</name>
<keyword evidence="2" id="KW-0813">Transport</keyword>
<dbReference type="InterPro" id="IPR008153">
    <property type="entry name" value="GAE_dom"/>
</dbReference>
<dbReference type="Pfam" id="PF02883">
    <property type="entry name" value="Alpha_adaptinC2"/>
    <property type="match status" value="1"/>
</dbReference>
<keyword evidence="4" id="KW-0333">Golgi apparatus</keyword>
<proteinExistence type="predicted"/>
<evidence type="ECO:0000256" key="5">
    <source>
        <dbReference type="SAM" id="MobiDB-lite"/>
    </source>
</evidence>
<feature type="domain" description="GAE" evidence="6">
    <location>
        <begin position="75"/>
        <end position="161"/>
    </location>
</feature>
<dbReference type="PROSITE" id="PS50180">
    <property type="entry name" value="GAE"/>
    <property type="match status" value="1"/>
</dbReference>
<dbReference type="InterPro" id="IPR008152">
    <property type="entry name" value="Clathrin_a/b/g-adaptin_app_Ig"/>
</dbReference>
<comment type="subcellular location">
    <subcellularLocation>
        <location evidence="1">Golgi apparatus</location>
    </subcellularLocation>
</comment>
<keyword evidence="3" id="KW-0653">Protein transport</keyword>
<dbReference type="GO" id="GO:0005794">
    <property type="term" value="C:Golgi apparatus"/>
    <property type="evidence" value="ECO:0007669"/>
    <property type="project" value="UniProtKB-SubCell"/>
</dbReference>
<comment type="caution">
    <text evidence="7">The sequence shown here is derived from an EMBL/GenBank/DDBJ whole genome shotgun (WGS) entry which is preliminary data.</text>
</comment>
<evidence type="ECO:0000313" key="8">
    <source>
        <dbReference type="Proteomes" id="UP001237642"/>
    </source>
</evidence>
<protein>
    <submittedName>
        <fullName evidence="7">GAE domain-containing protein</fullName>
    </submittedName>
</protein>
<evidence type="ECO:0000256" key="3">
    <source>
        <dbReference type="ARBA" id="ARBA00022927"/>
    </source>
</evidence>
<sequence>MDLLSIGTLPSQSSLSSLDGLSSSKDNSASIDVLEDLSSHTTLPVQASTASGGFPMMDLLDALPPFEKKHEDNGPTYPFVVAYESSSLRITFNFSKQPENVQTTLVEANFVNKSSNAYKDFIFQAAVPKVLKISSYLRFHCSSLQSSYVDSGLSCIISHLG</sequence>
<organism evidence="7 8">
    <name type="scientific">Heracleum sosnowskyi</name>
    <dbReference type="NCBI Taxonomy" id="360622"/>
    <lineage>
        <taxon>Eukaryota</taxon>
        <taxon>Viridiplantae</taxon>
        <taxon>Streptophyta</taxon>
        <taxon>Embryophyta</taxon>
        <taxon>Tracheophyta</taxon>
        <taxon>Spermatophyta</taxon>
        <taxon>Magnoliopsida</taxon>
        <taxon>eudicotyledons</taxon>
        <taxon>Gunneridae</taxon>
        <taxon>Pentapetalae</taxon>
        <taxon>asterids</taxon>
        <taxon>campanulids</taxon>
        <taxon>Apiales</taxon>
        <taxon>Apiaceae</taxon>
        <taxon>Apioideae</taxon>
        <taxon>apioid superclade</taxon>
        <taxon>Tordylieae</taxon>
        <taxon>Tordyliinae</taxon>
        <taxon>Heracleum</taxon>
    </lineage>
</organism>
<evidence type="ECO:0000256" key="4">
    <source>
        <dbReference type="ARBA" id="ARBA00023034"/>
    </source>
</evidence>
<dbReference type="AlphaFoldDB" id="A0AAD8H7L9"/>
<dbReference type="Gene3D" id="2.60.40.1230">
    <property type="match status" value="1"/>
</dbReference>
<dbReference type="SUPFAM" id="SSF49348">
    <property type="entry name" value="Clathrin adaptor appendage domain"/>
    <property type="match status" value="1"/>
</dbReference>
<accession>A0AAD8H7L9</accession>
<evidence type="ECO:0000313" key="7">
    <source>
        <dbReference type="EMBL" id="KAK1361361.1"/>
    </source>
</evidence>
<evidence type="ECO:0000259" key="6">
    <source>
        <dbReference type="PROSITE" id="PS50180"/>
    </source>
</evidence>
<dbReference type="Proteomes" id="UP001237642">
    <property type="component" value="Unassembled WGS sequence"/>
</dbReference>
<dbReference type="GO" id="GO:0016192">
    <property type="term" value="P:vesicle-mediated transport"/>
    <property type="evidence" value="ECO:0007669"/>
    <property type="project" value="InterPro"/>
</dbReference>
<evidence type="ECO:0000256" key="1">
    <source>
        <dbReference type="ARBA" id="ARBA00004555"/>
    </source>
</evidence>
<dbReference type="GO" id="GO:0006886">
    <property type="term" value="P:intracellular protein transport"/>
    <property type="evidence" value="ECO:0007669"/>
    <property type="project" value="InterPro"/>
</dbReference>
<feature type="compositionally biased region" description="Low complexity" evidence="5">
    <location>
        <begin position="9"/>
        <end position="22"/>
    </location>
</feature>
<gene>
    <name evidence="7" type="ORF">POM88_045835</name>
</gene>
<keyword evidence="8" id="KW-1185">Reference proteome</keyword>
<feature type="region of interest" description="Disordered" evidence="5">
    <location>
        <begin position="1"/>
        <end position="22"/>
    </location>
</feature>
<dbReference type="EMBL" id="JAUIZM010000010">
    <property type="protein sequence ID" value="KAK1361361.1"/>
    <property type="molecule type" value="Genomic_DNA"/>
</dbReference>
<evidence type="ECO:0000256" key="2">
    <source>
        <dbReference type="ARBA" id="ARBA00022448"/>
    </source>
</evidence>
<dbReference type="InterPro" id="IPR013041">
    <property type="entry name" value="Clathrin_app_Ig-like_sf"/>
</dbReference>
<reference evidence="7" key="2">
    <citation type="submission" date="2023-05" db="EMBL/GenBank/DDBJ databases">
        <authorList>
            <person name="Schelkunov M.I."/>
        </authorList>
    </citation>
    <scope>NUCLEOTIDE SEQUENCE</scope>
    <source>
        <strain evidence="7">Hsosn_3</strain>
        <tissue evidence="7">Leaf</tissue>
    </source>
</reference>
<reference evidence="7" key="1">
    <citation type="submission" date="2023-02" db="EMBL/GenBank/DDBJ databases">
        <title>Genome of toxic invasive species Heracleum sosnowskyi carries increased number of genes despite the absence of recent whole-genome duplications.</title>
        <authorList>
            <person name="Schelkunov M."/>
            <person name="Shtratnikova V."/>
            <person name="Makarenko M."/>
            <person name="Klepikova A."/>
            <person name="Omelchenko D."/>
            <person name="Novikova G."/>
            <person name="Obukhova E."/>
            <person name="Bogdanov V."/>
            <person name="Penin A."/>
            <person name="Logacheva M."/>
        </authorList>
    </citation>
    <scope>NUCLEOTIDE SEQUENCE</scope>
    <source>
        <strain evidence="7">Hsosn_3</strain>
        <tissue evidence="7">Leaf</tissue>
    </source>
</reference>